<comment type="similarity">
    <text evidence="2">Belongs to the type II topoisomerase GyrB family.</text>
</comment>
<evidence type="ECO:0000313" key="9">
    <source>
        <dbReference type="EMBL" id="MDC0719074.1"/>
    </source>
</evidence>
<dbReference type="EMBL" id="JAQNDL010000002">
    <property type="protein sequence ID" value="MDC0719074.1"/>
    <property type="molecule type" value="Genomic_DNA"/>
</dbReference>
<evidence type="ECO:0000256" key="7">
    <source>
        <dbReference type="ARBA" id="ARBA00023125"/>
    </source>
</evidence>
<evidence type="ECO:0000256" key="3">
    <source>
        <dbReference type="ARBA" id="ARBA00012895"/>
    </source>
</evidence>
<evidence type="ECO:0000256" key="5">
    <source>
        <dbReference type="ARBA" id="ARBA00022840"/>
    </source>
</evidence>
<dbReference type="Gene3D" id="3.30.565.10">
    <property type="entry name" value="Histidine kinase-like ATPase, C-terminal domain"/>
    <property type="match status" value="2"/>
</dbReference>
<organism evidence="9 10">
    <name type="scientific">Nannocystis bainbridge</name>
    <dbReference type="NCBI Taxonomy" id="2995303"/>
    <lineage>
        <taxon>Bacteria</taxon>
        <taxon>Pseudomonadati</taxon>
        <taxon>Myxococcota</taxon>
        <taxon>Polyangia</taxon>
        <taxon>Nannocystales</taxon>
        <taxon>Nannocystaceae</taxon>
        <taxon>Nannocystis</taxon>
    </lineage>
</organism>
<proteinExistence type="inferred from homology"/>
<keyword evidence="5" id="KW-0067">ATP-binding</keyword>
<gene>
    <name evidence="9" type="ORF">POL25_19370</name>
</gene>
<dbReference type="InterPro" id="IPR014721">
    <property type="entry name" value="Ribsml_uS5_D2-typ_fold_subgr"/>
</dbReference>
<reference evidence="9 10" key="1">
    <citation type="submission" date="2022-11" db="EMBL/GenBank/DDBJ databases">
        <title>Minimal conservation of predation-associated metabolite biosynthetic gene clusters underscores biosynthetic potential of Myxococcota including descriptions for ten novel species: Archangium lansinium sp. nov., Myxococcus landrumus sp. nov., Nannocystis bai.</title>
        <authorList>
            <person name="Ahearne A."/>
            <person name="Stevens C."/>
            <person name="Dowd S."/>
        </authorList>
    </citation>
    <scope>NUCLEOTIDE SEQUENCE [LARGE SCALE GENOMIC DNA]</scope>
    <source>
        <strain evidence="9 10">BB15-2</strain>
    </source>
</reference>
<evidence type="ECO:0000256" key="4">
    <source>
        <dbReference type="ARBA" id="ARBA00022741"/>
    </source>
</evidence>
<dbReference type="PANTHER" id="PTHR45866:SF1">
    <property type="entry name" value="DNA GYRASE SUBUNIT B, MITOCHONDRIAL"/>
    <property type="match status" value="1"/>
</dbReference>
<keyword evidence="6" id="KW-0799">Topoisomerase</keyword>
<dbReference type="SUPFAM" id="SSF55874">
    <property type="entry name" value="ATPase domain of HSP90 chaperone/DNA topoisomerase II/histidine kinase"/>
    <property type="match status" value="1"/>
</dbReference>
<keyword evidence="7" id="KW-0238">DNA-binding</keyword>
<dbReference type="RefSeq" id="WP_272087586.1">
    <property type="nucleotide sequence ID" value="NZ_JAQNDL010000002.1"/>
</dbReference>
<dbReference type="EC" id="5.6.2.2" evidence="3"/>
<keyword evidence="8" id="KW-0413">Isomerase</keyword>
<sequence length="343" mass="36620">MTDEHCADAVQILSLREVVRKRPAMYVGGTDEGTGPLHLLLDVLAGAVELAVRGRCTRIDIVVEADDHITVADDGPGIPAAALVDLLEVPAGRTRGELTFLCSDLPLAVALCDPLEIDTVHAGEQASVVYAAGLQRAPVRVAPAARSSGTRIRFRPDPHIFQCTRVPRAEAARRLADLAFVLPAVSLSWTFAEPRVANLADRVRVEVGASPFGVAHHHGAYGTGERPIAVEVALAWRAEPRGRPPQIHAFANLRPSAGGQHVLGVAAGVRRFLKARGDRGLHDLVAAVAVQLTDPRFRGASQSVLLDAGVRAAVKQATLIALMSWAVRDPEAVEALHRRTRAR</sequence>
<keyword evidence="10" id="KW-1185">Reference proteome</keyword>
<dbReference type="Gene3D" id="3.30.230.10">
    <property type="match status" value="1"/>
</dbReference>
<evidence type="ECO:0000256" key="6">
    <source>
        <dbReference type="ARBA" id="ARBA00023029"/>
    </source>
</evidence>
<dbReference type="InterPro" id="IPR036890">
    <property type="entry name" value="HATPase_C_sf"/>
</dbReference>
<evidence type="ECO:0000256" key="2">
    <source>
        <dbReference type="ARBA" id="ARBA00010708"/>
    </source>
</evidence>
<protein>
    <recommendedName>
        <fullName evidence="3">DNA topoisomerase (ATP-hydrolyzing)</fullName>
        <ecNumber evidence="3">5.6.2.2</ecNumber>
    </recommendedName>
</protein>
<dbReference type="PANTHER" id="PTHR45866">
    <property type="entry name" value="DNA GYRASE/TOPOISOMERASE SUBUNIT B"/>
    <property type="match status" value="1"/>
</dbReference>
<dbReference type="SUPFAM" id="SSF54211">
    <property type="entry name" value="Ribosomal protein S5 domain 2-like"/>
    <property type="match status" value="1"/>
</dbReference>
<dbReference type="Proteomes" id="UP001221686">
    <property type="component" value="Unassembled WGS sequence"/>
</dbReference>
<name>A0ABT5DZR3_9BACT</name>
<accession>A0ABT5DZR3</accession>
<comment type="caution">
    <text evidence="9">The sequence shown here is derived from an EMBL/GenBank/DDBJ whole genome shotgun (WGS) entry which is preliminary data.</text>
</comment>
<comment type="catalytic activity">
    <reaction evidence="1">
        <text>ATP-dependent breakage, passage and rejoining of double-stranded DNA.</text>
        <dbReference type="EC" id="5.6.2.2"/>
    </reaction>
</comment>
<evidence type="ECO:0000256" key="1">
    <source>
        <dbReference type="ARBA" id="ARBA00000185"/>
    </source>
</evidence>
<evidence type="ECO:0000313" key="10">
    <source>
        <dbReference type="Proteomes" id="UP001221686"/>
    </source>
</evidence>
<dbReference type="InterPro" id="IPR020568">
    <property type="entry name" value="Ribosomal_Su5_D2-typ_SF"/>
</dbReference>
<evidence type="ECO:0000256" key="8">
    <source>
        <dbReference type="ARBA" id="ARBA00023235"/>
    </source>
</evidence>
<keyword evidence="4" id="KW-0547">Nucleotide-binding</keyword>